<feature type="transmembrane region" description="Helical" evidence="1">
    <location>
        <begin position="16"/>
        <end position="42"/>
    </location>
</feature>
<keyword evidence="2" id="KW-1185">Reference proteome</keyword>
<proteinExistence type="predicted"/>
<feature type="transmembrane region" description="Helical" evidence="1">
    <location>
        <begin position="121"/>
        <end position="140"/>
    </location>
</feature>
<feature type="transmembrane region" description="Helical" evidence="1">
    <location>
        <begin position="54"/>
        <end position="80"/>
    </location>
</feature>
<dbReference type="Proteomes" id="UP000887575">
    <property type="component" value="Unassembled WGS sequence"/>
</dbReference>
<evidence type="ECO:0000313" key="2">
    <source>
        <dbReference type="Proteomes" id="UP000887575"/>
    </source>
</evidence>
<keyword evidence="1" id="KW-1133">Transmembrane helix</keyword>
<feature type="transmembrane region" description="Helical" evidence="1">
    <location>
        <begin position="86"/>
        <end position="109"/>
    </location>
</feature>
<protein>
    <submittedName>
        <fullName evidence="3">Uncharacterized protein</fullName>
    </submittedName>
</protein>
<evidence type="ECO:0000313" key="3">
    <source>
        <dbReference type="WBParaSite" id="MBELARI_LOCUS18656"/>
    </source>
</evidence>
<reference evidence="3" key="1">
    <citation type="submission" date="2024-02" db="UniProtKB">
        <authorList>
            <consortium name="WormBaseParasite"/>
        </authorList>
    </citation>
    <scope>IDENTIFICATION</scope>
</reference>
<evidence type="ECO:0000256" key="1">
    <source>
        <dbReference type="SAM" id="Phobius"/>
    </source>
</evidence>
<name>A0AAF3EX27_9BILA</name>
<organism evidence="2 3">
    <name type="scientific">Mesorhabditis belari</name>
    <dbReference type="NCBI Taxonomy" id="2138241"/>
    <lineage>
        <taxon>Eukaryota</taxon>
        <taxon>Metazoa</taxon>
        <taxon>Ecdysozoa</taxon>
        <taxon>Nematoda</taxon>
        <taxon>Chromadorea</taxon>
        <taxon>Rhabditida</taxon>
        <taxon>Rhabditina</taxon>
        <taxon>Rhabditomorpha</taxon>
        <taxon>Rhabditoidea</taxon>
        <taxon>Rhabditidae</taxon>
        <taxon>Mesorhabditinae</taxon>
        <taxon>Mesorhabditis</taxon>
    </lineage>
</organism>
<dbReference type="WBParaSite" id="MBELARI_LOCUS18656">
    <property type="protein sequence ID" value="MBELARI_LOCUS18656"/>
    <property type="gene ID" value="MBELARI_LOCUS18656"/>
</dbReference>
<keyword evidence="1" id="KW-0472">Membrane</keyword>
<keyword evidence="1" id="KW-0812">Transmembrane</keyword>
<accession>A0AAF3EX27</accession>
<dbReference type="AlphaFoldDB" id="A0AAF3EX27"/>
<sequence>MMQMEDDLKKTDYFRIGLWILAGLQFLTYSILVYHISIVYAYKIQSPSVEIDIIVGLFMIWVMLLVGCLVSFLLLLGILFNRKPPLIVSIVHKCLFLPILFFGIFAQLLGHLGFTKLDQPLMVTIYLSSFILLCIISLIYELKNYQNLLFTEKNLKNYRFTHKFVVNV</sequence>